<feature type="domain" description="Phorbol-ester/DAG-type" evidence="12">
    <location>
        <begin position="1580"/>
        <end position="1627"/>
    </location>
</feature>
<dbReference type="PROSITE" id="PS00479">
    <property type="entry name" value="ZF_DAG_PE_1"/>
    <property type="match status" value="1"/>
</dbReference>
<evidence type="ECO:0000256" key="4">
    <source>
        <dbReference type="ARBA" id="ARBA00022658"/>
    </source>
</evidence>
<feature type="compositionally biased region" description="Polar residues" evidence="9">
    <location>
        <begin position="1381"/>
        <end position="1403"/>
    </location>
</feature>
<dbReference type="PANTHER" id="PTHR13944">
    <property type="entry name" value="AGAP007712-PA"/>
    <property type="match status" value="1"/>
</dbReference>
<dbReference type="InterPro" id="IPR035899">
    <property type="entry name" value="DBL_dom_sf"/>
</dbReference>
<dbReference type="Gene3D" id="1.20.900.10">
    <property type="entry name" value="Dbl homology (DH) domain"/>
    <property type="match status" value="1"/>
</dbReference>
<evidence type="ECO:0000313" key="13">
    <source>
        <dbReference type="EMBL" id="OCT86799.1"/>
    </source>
</evidence>
<dbReference type="SUPFAM" id="SSF57889">
    <property type="entry name" value="Cysteine-rich domain"/>
    <property type="match status" value="1"/>
</dbReference>
<dbReference type="EMBL" id="CM004471">
    <property type="protein sequence ID" value="OCT86799.1"/>
    <property type="molecule type" value="Genomic_DNA"/>
</dbReference>
<dbReference type="SUPFAM" id="SSF48065">
    <property type="entry name" value="DBL homology domain (DH-domain)"/>
    <property type="match status" value="1"/>
</dbReference>
<dbReference type="GO" id="GO:0071875">
    <property type="term" value="P:adrenergic receptor signaling pathway"/>
    <property type="evidence" value="ECO:0007669"/>
    <property type="project" value="TreeGrafter"/>
</dbReference>
<feature type="region of interest" description="Disordered" evidence="9">
    <location>
        <begin position="651"/>
        <end position="671"/>
    </location>
</feature>
<dbReference type="InterPro" id="IPR011993">
    <property type="entry name" value="PH-like_dom_sf"/>
</dbReference>
<dbReference type="Gene3D" id="2.30.29.30">
    <property type="entry name" value="Pleckstrin-homology domain (PH domain)/Phosphotyrosine-binding domain (PTB)"/>
    <property type="match status" value="1"/>
</dbReference>
<keyword evidence="5" id="KW-0479">Metal-binding</keyword>
<feature type="region of interest" description="Disordered" evidence="9">
    <location>
        <begin position="2442"/>
        <end position="2572"/>
    </location>
</feature>
<feature type="domain" description="PH" evidence="10">
    <location>
        <begin position="2016"/>
        <end position="2118"/>
    </location>
</feature>
<evidence type="ECO:0000256" key="6">
    <source>
        <dbReference type="ARBA" id="ARBA00022771"/>
    </source>
</evidence>
<evidence type="ECO:0000256" key="9">
    <source>
        <dbReference type="SAM" id="MobiDB-lite"/>
    </source>
</evidence>
<dbReference type="SUPFAM" id="SSF50729">
    <property type="entry name" value="PH domain-like"/>
    <property type="match status" value="1"/>
</dbReference>
<keyword evidence="6" id="KW-0863">Zinc-finger</keyword>
<dbReference type="GO" id="GO:0008270">
    <property type="term" value="F:zinc ion binding"/>
    <property type="evidence" value="ECO:0007669"/>
    <property type="project" value="UniProtKB-KW"/>
</dbReference>
<keyword evidence="8" id="KW-0175">Coiled coil</keyword>
<evidence type="ECO:0000259" key="12">
    <source>
        <dbReference type="PROSITE" id="PS50081"/>
    </source>
</evidence>
<feature type="compositionally biased region" description="Polar residues" evidence="9">
    <location>
        <begin position="2342"/>
        <end position="2351"/>
    </location>
</feature>
<feature type="region of interest" description="Disordered" evidence="9">
    <location>
        <begin position="2252"/>
        <end position="2281"/>
    </location>
</feature>
<dbReference type="Pfam" id="PF00621">
    <property type="entry name" value="RhoGEF"/>
    <property type="match status" value="1"/>
</dbReference>
<evidence type="ECO:0000256" key="7">
    <source>
        <dbReference type="ARBA" id="ARBA00022833"/>
    </source>
</evidence>
<dbReference type="PROSITE" id="PS50081">
    <property type="entry name" value="ZF_DAG_PE_2"/>
    <property type="match status" value="1"/>
</dbReference>
<evidence type="ECO:0008006" key="15">
    <source>
        <dbReference type="Google" id="ProtNLM"/>
    </source>
</evidence>
<proteinExistence type="predicted"/>
<dbReference type="Gene3D" id="3.30.60.20">
    <property type="match status" value="1"/>
</dbReference>
<dbReference type="InterPro" id="IPR036770">
    <property type="entry name" value="Ankyrin_rpt-contain_sf"/>
</dbReference>
<dbReference type="GO" id="GO:0005078">
    <property type="term" value="F:MAP-kinase scaffold activity"/>
    <property type="evidence" value="ECO:0007669"/>
    <property type="project" value="TreeGrafter"/>
</dbReference>
<dbReference type="InterPro" id="IPR002219">
    <property type="entry name" value="PKC_DAG/PE"/>
</dbReference>
<dbReference type="GO" id="GO:0005085">
    <property type="term" value="F:guanyl-nucleotide exchange factor activity"/>
    <property type="evidence" value="ECO:0007669"/>
    <property type="project" value="UniProtKB-KW"/>
</dbReference>
<dbReference type="PROSITE" id="PS50010">
    <property type="entry name" value="DH_2"/>
    <property type="match status" value="1"/>
</dbReference>
<dbReference type="FunFam" id="2.30.29.30:FF:000021">
    <property type="entry name" value="Rho guanine nucleotide exchange factor 2"/>
    <property type="match status" value="1"/>
</dbReference>
<comment type="subcellular location">
    <subcellularLocation>
        <location evidence="1">Cytoplasm</location>
    </subcellularLocation>
</comment>
<evidence type="ECO:0000259" key="11">
    <source>
        <dbReference type="PROSITE" id="PS50010"/>
    </source>
</evidence>
<dbReference type="FunFam" id="1.20.900.10:FF:000004">
    <property type="entry name" value="Rho guanine nucleotide exchange factor 2"/>
    <property type="match status" value="1"/>
</dbReference>
<name>A0A974D716_XENLA</name>
<dbReference type="CDD" id="cd20878">
    <property type="entry name" value="C1_AKAP13"/>
    <property type="match status" value="1"/>
</dbReference>
<keyword evidence="3" id="KW-0597">Phosphoprotein</keyword>
<dbReference type="GO" id="GO:0043123">
    <property type="term" value="P:positive regulation of canonical NF-kappaB signal transduction"/>
    <property type="evidence" value="ECO:0007669"/>
    <property type="project" value="TreeGrafter"/>
</dbReference>
<dbReference type="InterPro" id="IPR001849">
    <property type="entry name" value="PH_domain"/>
</dbReference>
<feature type="compositionally biased region" description="Basic and acidic residues" evidence="9">
    <location>
        <begin position="2376"/>
        <end position="2386"/>
    </location>
</feature>
<sequence>MKLNPQQAPLYGDCVLTVQLTEERELVDDVVFFLLFVGSTSKHLTSTRKVNSATLETITPGHDCCERVKVSLCASKKDSCVVVAEEDFDYIQDEAYDSAQFLAANAGNQQALIFARFLEKSRPSTGDATVLDERITLAFQHLSLPSGWSVLGTDPCIKDGHLQETLMHFAARLGLCQLAQFLLKQPDGRTALTIYNSEGATPLSLALERGFLKLHHLFTEELTKDPDTLSVEPHVDCSADSCVKHCGLNVFTLTKKSHVEPHTSMEHHIEELKEYMQNHFHSKRTEEIRECRALTEESVSSCCPHHNTSSLAEEDLLSKATHQGDQENTGGKEMLLLNVLSEKVVESCAKIDCEVETVGGEVAVFSSESKDTEEEEVVPESIVEADNLSVTGDHVQGCCTEVPTAEITLYCGNTNDETGMTSIGICLEQESVLEGDNTEQEMVTVKEGTEANNEIVEATQESSNITDHIGVEMGQTVSDYCTSNANTMEMQSGSESSKLEIGAMDPLVNLPADSISAGYVYGTNICVCSVAPVDSVPEQNAAINRDLDCKGTSTETRINEVTECFDADKSSKNDISAETKESHCVLGQPLETDFCYPTACKLLTGESESEHCKGSLVARTGEEKQESSEIEPQGDRLIQLADCAVDSHSQDAETAINDIPPSDKEKKGSLNSDIPYSNCLEEALSPELSSCNIENKNAEGDPFLVICPDPHSEAHCKSQEVTCSVSEQQLPTLTQLSAELVVAEVLHEILEKLDTTSLLTQTAQQQQTACVEEEPKLPPAGHVAPAQEDKDQSVCTEGECHKVIGTPSLLSNYESLQNQEVLAAEDTLYNDANTEMQTVTCKQSREQLQVETGEDQTEPEPNVTLSETFKDHSELLPISDGIQCDTDRENELPLPCCDCTEGLAADFDGNTTQTNTVDMKVSTDKECVSESTEETGVEMTSVIPSNNVLESETCIATSEKEEPAAVDFKESSLAYDKDVADSELVTISRVSLHPIAEESLLNGDSASDSESLCSDSEESLDSDHLEKLLTSDVEVEETSQQVLNSDYHKDIPVSEKVDTNVHSLEGPNGAADVQDEASTGLLETESVNGLSTYAPQDKGNSIQDSEVTNALKEDDSGFDLSLTMEETTYPSISDTEILPEGVDGKAEDEVDFIKPLETSSKAQIINREGCCSIEPCSHSHLLESEQPKVCSNSGFLEDGLCTEDPSQERNKGDSASDSDLFQASSEALDEMVFPKHEEGQCLCDASSSSSSTDDNTSLERNSSIGSDISLPHTLNTKKCRDRLSLESSCSSTVTASVEGESENTGISEMEGEEMDSITEVSPHPSRSKSSMRSLSPFRRHSWEPNKHPSNDSEINRRSYSLEALAGENKDTNASAARDHTSSAGSDLIGSTSYERENSGSLASLTEDEPRFHQRLHRSFQQRDCERSYICGLGPPPAPHLTKSMSLTAISHTLTETQGRIRPKRRISFSFNISPLLPKSKHVFSIGSSSSDDESDSSRSVNITSGSIAQSISEEGCNHLPPSPSRKDLEGKSGMKVSRTFSYIRNKMSSGKKCKEKEKDKDKTKAKDREPKEKDKKTVNGHLFSSIPIVGPIVCSNCTKIFSNKDGYLCANCHSIVHKACREGYTPCAKVKMKQQKTLQPHDTSSLPVVMMRPKGPQTKERPRSAILAPEENNFTTLISTRRSQTISMSKSISTQNIAGVGNDESLLGSWKYLSQSTDSLHKISKVHESTESLIDEGTDMNEGQLMGEFEMDSRQLEAESWSQAVDSKYVQQQKKEVVKRQDVIYELMQTEMHHVRTLKIMSDVYSRGMAAELQLEQQVLDKLFPCLENLLNIHSQFFQRILERKKESMIEKSEKNFVIKRIGDLFVDQFSGENGERMKKTYGKFCGHHNEAVNYFKDLLSKDKRFQAFIKKKMSSSVVRRLGIPECILLVTQRITKYPVLLQRILEHTKENDAEHQEVLHSLSLVKDVITAVNSKVSNYEKKMRLHDIYSKTDSKSIQRMKSGQMFAREDLKRRKLVRDGPVSLKSTTLRSKDVLAVLLSDILVFLQEKDQKYVFASLDQKSTVISLKKLIVREVAHEERGLFLISIVGKNPEMVEVHASSKEERNSWIQIIQDTINALNKDEDEGVPSESEEERRILDTKARELTEQLHQKDQKIALLLGEKEKIFQSLTECSLQENSSLSVTSKSFFRAKKEDAPKGDPLIKNAIKEVETLQGLVNRNLWSSVGQQSPSPSEAECGVGPVSLPRRAETFGGFDSHQLNSSKSGEKDEGEDTQDLRRTESDGVLKKGVNANVIFKRHSEQALQSVTKLHNILSTLQAVVLQQDTYIEDQKLLLSERALTRTSSRPNSLIEQEKQRSMEKQRQDLANLKKQQTQHLEEKRKREREWEVKEKELVEKEAGLAQREELLSKGMQDMEKEKSELQARKDEYQLDLERLRAAQKQLDKERDQLKKDMEKVSSQHERLGKMALLPPGGEKWYNSGSSKQEHLESQLSAKKDSLIRTDSKQKGKGHFHLLGTNQTNKSPEGPTPSRLFSLSKTKEKKEKKKKGKGGHSSNTDSHCVEGVVPEEEIFC</sequence>
<dbReference type="InterPro" id="IPR041020">
    <property type="entry name" value="PH_16"/>
</dbReference>
<gene>
    <name evidence="13" type="ORF">XELAEV_18020488mg</name>
</gene>
<feature type="compositionally biased region" description="Basic and acidic residues" evidence="9">
    <location>
        <begin position="2484"/>
        <end position="2506"/>
    </location>
</feature>
<feature type="compositionally biased region" description="Basic and acidic residues" evidence="9">
    <location>
        <begin position="2352"/>
        <end position="2364"/>
    </location>
</feature>
<dbReference type="CDD" id="cd13392">
    <property type="entry name" value="PH_AKAP13"/>
    <property type="match status" value="1"/>
</dbReference>
<evidence type="ECO:0000256" key="5">
    <source>
        <dbReference type="ARBA" id="ARBA00022723"/>
    </source>
</evidence>
<dbReference type="GO" id="GO:0035023">
    <property type="term" value="P:regulation of Rho protein signal transduction"/>
    <property type="evidence" value="ECO:0007669"/>
    <property type="project" value="TreeGrafter"/>
</dbReference>
<accession>A0A974D716</accession>
<feature type="compositionally biased region" description="Basic and acidic residues" evidence="9">
    <location>
        <begin position="1340"/>
        <end position="1356"/>
    </location>
</feature>
<feature type="region of interest" description="Disordered" evidence="9">
    <location>
        <begin position="1001"/>
        <end position="1020"/>
    </location>
</feature>
<keyword evidence="2" id="KW-0963">Cytoplasm</keyword>
<evidence type="ECO:0000256" key="3">
    <source>
        <dbReference type="ARBA" id="ARBA00022553"/>
    </source>
</evidence>
<feature type="region of interest" description="Disordered" evidence="9">
    <location>
        <begin position="1511"/>
        <end position="1534"/>
    </location>
</feature>
<dbReference type="PROSITE" id="PS50003">
    <property type="entry name" value="PH_DOMAIN"/>
    <property type="match status" value="1"/>
</dbReference>
<dbReference type="GO" id="GO:0005737">
    <property type="term" value="C:cytoplasm"/>
    <property type="evidence" value="ECO:0007669"/>
    <property type="project" value="UniProtKB-SubCell"/>
</dbReference>
<keyword evidence="4" id="KW-0344">Guanine-nucleotide releasing factor</keyword>
<dbReference type="Proteomes" id="UP000694892">
    <property type="component" value="Chromosome 3S"/>
</dbReference>
<dbReference type="OMA" id="RSENDEM"/>
<dbReference type="InterPro" id="IPR000219">
    <property type="entry name" value="DH_dom"/>
</dbReference>
<dbReference type="PANTHER" id="PTHR13944:SF18">
    <property type="entry name" value="A-KINASE ANCHOR PROTEIN 13"/>
    <property type="match status" value="1"/>
</dbReference>
<feature type="domain" description="DH" evidence="11">
    <location>
        <begin position="1779"/>
        <end position="1976"/>
    </location>
</feature>
<evidence type="ECO:0000256" key="8">
    <source>
        <dbReference type="ARBA" id="ARBA00023054"/>
    </source>
</evidence>
<dbReference type="GO" id="GO:0015629">
    <property type="term" value="C:actin cytoskeleton"/>
    <property type="evidence" value="ECO:0007669"/>
    <property type="project" value="TreeGrafter"/>
</dbReference>
<dbReference type="CDD" id="cd00160">
    <property type="entry name" value="RhoGEF"/>
    <property type="match status" value="1"/>
</dbReference>
<dbReference type="InterPro" id="IPR051632">
    <property type="entry name" value="Rho_GEF"/>
</dbReference>
<feature type="region of interest" description="Disordered" evidence="9">
    <location>
        <begin position="1290"/>
        <end position="1409"/>
    </location>
</feature>
<feature type="region of interest" description="Disordered" evidence="9">
    <location>
        <begin position="1635"/>
        <end position="1662"/>
    </location>
</feature>
<evidence type="ECO:0000256" key="1">
    <source>
        <dbReference type="ARBA" id="ARBA00004496"/>
    </source>
</evidence>
<feature type="compositionally biased region" description="Low complexity" evidence="9">
    <location>
        <begin position="1321"/>
        <end position="1336"/>
    </location>
</feature>
<keyword evidence="7" id="KW-0862">Zinc</keyword>
<evidence type="ECO:0000313" key="14">
    <source>
        <dbReference type="Proteomes" id="UP000694892"/>
    </source>
</evidence>
<dbReference type="GO" id="GO:0016020">
    <property type="term" value="C:membrane"/>
    <property type="evidence" value="ECO:0007669"/>
    <property type="project" value="TreeGrafter"/>
</dbReference>
<feature type="region of interest" description="Disordered" evidence="9">
    <location>
        <begin position="2342"/>
        <end position="2386"/>
    </location>
</feature>
<dbReference type="SUPFAM" id="SSF48403">
    <property type="entry name" value="Ankyrin repeat"/>
    <property type="match status" value="1"/>
</dbReference>
<protein>
    <recommendedName>
        <fullName evidence="15">A-kinase anchor protein 13</fullName>
    </recommendedName>
</protein>
<reference evidence="14" key="1">
    <citation type="journal article" date="2016" name="Nature">
        <title>Genome evolution in the allotetraploid frog Xenopus laevis.</title>
        <authorList>
            <person name="Session A.M."/>
            <person name="Uno Y."/>
            <person name="Kwon T."/>
            <person name="Chapman J.A."/>
            <person name="Toyoda A."/>
            <person name="Takahashi S."/>
            <person name="Fukui A."/>
            <person name="Hikosaka A."/>
            <person name="Suzuki A."/>
            <person name="Kondo M."/>
            <person name="van Heeringen S.J."/>
            <person name="Quigley I."/>
            <person name="Heinz S."/>
            <person name="Ogino H."/>
            <person name="Ochi H."/>
            <person name="Hellsten U."/>
            <person name="Lyons J.B."/>
            <person name="Simakov O."/>
            <person name="Putnam N."/>
            <person name="Stites J."/>
            <person name="Kuroki Y."/>
            <person name="Tanaka T."/>
            <person name="Michiue T."/>
            <person name="Watanabe M."/>
            <person name="Bogdanovic O."/>
            <person name="Lister R."/>
            <person name="Georgiou G."/>
            <person name="Paranjpe S.S."/>
            <person name="van Kruijsbergen I."/>
            <person name="Shu S."/>
            <person name="Carlson J."/>
            <person name="Kinoshita T."/>
            <person name="Ohta Y."/>
            <person name="Mawaribuchi S."/>
            <person name="Jenkins J."/>
            <person name="Grimwood J."/>
            <person name="Schmutz J."/>
            <person name="Mitros T."/>
            <person name="Mozaffari S.V."/>
            <person name="Suzuki Y."/>
            <person name="Haramoto Y."/>
            <person name="Yamamoto T.S."/>
            <person name="Takagi C."/>
            <person name="Heald R."/>
            <person name="Miller K."/>
            <person name="Haudenschild C."/>
            <person name="Kitzman J."/>
            <person name="Nakayama T."/>
            <person name="Izutsu Y."/>
            <person name="Robert J."/>
            <person name="Fortriede J."/>
            <person name="Burns K."/>
            <person name="Lotay V."/>
            <person name="Karimi K."/>
            <person name="Yasuoka Y."/>
            <person name="Dichmann D.S."/>
            <person name="Flajnik M.F."/>
            <person name="Houston D.W."/>
            <person name="Shendure J."/>
            <person name="DuPasquier L."/>
            <person name="Vize P.D."/>
            <person name="Zorn A.M."/>
            <person name="Ito M."/>
            <person name="Marcotte E.M."/>
            <person name="Wallingford J.B."/>
            <person name="Ito Y."/>
            <person name="Asashima M."/>
            <person name="Ueno N."/>
            <person name="Matsuda Y."/>
            <person name="Veenstra G.J."/>
            <person name="Fujiyama A."/>
            <person name="Harland R.M."/>
            <person name="Taira M."/>
            <person name="Rokhsar D.S."/>
        </authorList>
    </citation>
    <scope>NUCLEOTIDE SEQUENCE [LARGE SCALE GENOMIC DNA]</scope>
    <source>
        <strain evidence="14">J</strain>
    </source>
</reference>
<dbReference type="InterPro" id="IPR046349">
    <property type="entry name" value="C1-like_sf"/>
</dbReference>
<feature type="region of interest" description="Disordered" evidence="9">
    <location>
        <begin position="1243"/>
        <end position="1272"/>
    </location>
</feature>
<organism evidence="13 14">
    <name type="scientific">Xenopus laevis</name>
    <name type="common">African clawed frog</name>
    <dbReference type="NCBI Taxonomy" id="8355"/>
    <lineage>
        <taxon>Eukaryota</taxon>
        <taxon>Metazoa</taxon>
        <taxon>Chordata</taxon>
        <taxon>Craniata</taxon>
        <taxon>Vertebrata</taxon>
        <taxon>Euteleostomi</taxon>
        <taxon>Amphibia</taxon>
        <taxon>Batrachia</taxon>
        <taxon>Anura</taxon>
        <taxon>Pipoidea</taxon>
        <taxon>Pipidae</taxon>
        <taxon>Xenopodinae</taxon>
        <taxon>Xenopus</taxon>
        <taxon>Xenopus</taxon>
    </lineage>
</organism>
<dbReference type="SMART" id="SM00325">
    <property type="entry name" value="RhoGEF"/>
    <property type="match status" value="1"/>
</dbReference>
<feature type="compositionally biased region" description="Polar residues" evidence="9">
    <location>
        <begin position="1635"/>
        <end position="1646"/>
    </location>
</feature>
<evidence type="ECO:0000256" key="2">
    <source>
        <dbReference type="ARBA" id="ARBA00022490"/>
    </source>
</evidence>
<dbReference type="Pfam" id="PF17838">
    <property type="entry name" value="PH_16"/>
    <property type="match status" value="1"/>
</dbReference>
<feature type="region of interest" description="Disordered" evidence="9">
    <location>
        <begin position="1548"/>
        <end position="1576"/>
    </location>
</feature>
<feature type="compositionally biased region" description="Polar residues" evidence="9">
    <location>
        <begin position="1252"/>
        <end position="1272"/>
    </location>
</feature>
<evidence type="ECO:0000259" key="10">
    <source>
        <dbReference type="PROSITE" id="PS50003"/>
    </source>
</evidence>
<dbReference type="SMART" id="SM00233">
    <property type="entry name" value="PH"/>
    <property type="match status" value="1"/>
</dbReference>
<feature type="compositionally biased region" description="Basic and acidic residues" evidence="9">
    <location>
        <begin position="1552"/>
        <end position="1576"/>
    </location>
</feature>
<feature type="compositionally biased region" description="Basic and acidic residues" evidence="9">
    <location>
        <begin position="2442"/>
        <end position="2465"/>
    </location>
</feature>
<feature type="compositionally biased region" description="Low complexity" evidence="9">
    <location>
        <begin position="1004"/>
        <end position="1014"/>
    </location>
</feature>